<evidence type="ECO:0000313" key="3">
    <source>
        <dbReference type="EMBL" id="KIK80083.1"/>
    </source>
</evidence>
<evidence type="ECO:0000259" key="1">
    <source>
        <dbReference type="Pfam" id="PF12776"/>
    </source>
</evidence>
<dbReference type="AlphaFoldDB" id="A0A0D0DEB7"/>
<reference evidence="2" key="3">
    <citation type="submission" date="2015-02" db="EMBL/GenBank/DDBJ databases">
        <title>Evolutionary Origins and Diversification of the Mycorrhizal Mutualists.</title>
        <authorList>
            <consortium name="DOE Joint Genome Institute"/>
            <consortium name="Mycorrhizal Genomics Consortium"/>
            <person name="Kohler A."/>
            <person name="Kuo A."/>
            <person name="Nagy L.G."/>
            <person name="Floudas D."/>
            <person name="Copeland A."/>
            <person name="Barry K.W."/>
            <person name="Cichocki N."/>
            <person name="Veneault-Fourrey C."/>
            <person name="LaButti K."/>
            <person name="Lindquist E.A."/>
            <person name="Lipzen A."/>
            <person name="Lundell T."/>
            <person name="Morin E."/>
            <person name="Murat C."/>
            <person name="Riley R."/>
            <person name="Ohm R."/>
            <person name="Sun H."/>
            <person name="Tunlid A."/>
            <person name="Henrissat B."/>
            <person name="Grigoriev I.V."/>
            <person name="Hibbett D.S."/>
            <person name="Martin F."/>
        </authorList>
    </citation>
    <scope>NUCLEOTIDE SEQUENCE</scope>
    <source>
        <strain evidence="2 4">Ve08.2h10</strain>
    </source>
</reference>
<organism evidence="2 4">
    <name type="scientific">Paxillus rubicundulus Ve08.2h10</name>
    <dbReference type="NCBI Taxonomy" id="930991"/>
    <lineage>
        <taxon>Eukaryota</taxon>
        <taxon>Fungi</taxon>
        <taxon>Dikarya</taxon>
        <taxon>Basidiomycota</taxon>
        <taxon>Agaricomycotina</taxon>
        <taxon>Agaricomycetes</taxon>
        <taxon>Agaricomycetidae</taxon>
        <taxon>Boletales</taxon>
        <taxon>Paxilineae</taxon>
        <taxon>Paxillaceae</taxon>
        <taxon>Paxillus</taxon>
    </lineage>
</organism>
<feature type="domain" description="Myb/SANT-like" evidence="1">
    <location>
        <begin position="1"/>
        <end position="82"/>
    </location>
</feature>
<protein>
    <recommendedName>
        <fullName evidence="1">Myb/SANT-like domain-containing protein</fullName>
    </recommendedName>
</protein>
<reference evidence="4" key="2">
    <citation type="submission" date="2015-01" db="EMBL/GenBank/DDBJ databases">
        <title>Evolutionary Origins and Diversification of the Mycorrhizal Mutualists.</title>
        <authorList>
            <consortium name="DOE Joint Genome Institute"/>
            <consortium name="Mycorrhizal Genomics Consortium"/>
            <person name="Kohler A."/>
            <person name="Kuo A."/>
            <person name="Nagy L.G."/>
            <person name="Floudas D."/>
            <person name="Copeland A."/>
            <person name="Barry K.W."/>
            <person name="Cichocki N."/>
            <person name="Veneault-Fourrey C."/>
            <person name="LaButti K."/>
            <person name="Lindquist E.A."/>
            <person name="Lipzen A."/>
            <person name="Lundell T."/>
            <person name="Morin E."/>
            <person name="Murat C."/>
            <person name="Riley R."/>
            <person name="Ohm R."/>
            <person name="Sun H."/>
            <person name="Tunlid A."/>
            <person name="Henrissat B."/>
            <person name="Grigoriev I.V."/>
            <person name="Hibbett D.S."/>
            <person name="Martin F."/>
        </authorList>
    </citation>
    <scope>NUCLEOTIDE SEQUENCE [LARGE SCALE GENOMIC DNA]</scope>
    <source>
        <strain evidence="3 4">Ve08.2h10</strain>
    </source>
</reference>
<sequence length="102" mass="10971">RWTPSKVAALVDYLHDHCAECGGAGNFKEMTYNAAAATLRPLYNGIGAIKTGKMVGSKWATLKATYNVIESYCSQSGVHWGNDCGANIQGEDAVALWTQCLE</sequence>
<name>A0A0D0DEB7_9AGAM</name>
<dbReference type="Pfam" id="PF12776">
    <property type="entry name" value="Myb_DNA-bind_3"/>
    <property type="match status" value="1"/>
</dbReference>
<dbReference type="EMBL" id="KN826105">
    <property type="protein sequence ID" value="KIK80083.1"/>
    <property type="molecule type" value="Genomic_DNA"/>
</dbReference>
<evidence type="ECO:0000313" key="2">
    <source>
        <dbReference type="EMBL" id="KIK79204.1"/>
    </source>
</evidence>
<evidence type="ECO:0000313" key="4">
    <source>
        <dbReference type="Proteomes" id="UP000054538"/>
    </source>
</evidence>
<dbReference type="EMBL" id="KN826348">
    <property type="protein sequence ID" value="KIK79204.1"/>
    <property type="molecule type" value="Genomic_DNA"/>
</dbReference>
<keyword evidence="4" id="KW-1185">Reference proteome</keyword>
<feature type="non-terminal residue" evidence="2">
    <location>
        <position position="1"/>
    </location>
</feature>
<proteinExistence type="predicted"/>
<accession>A0A0D0DEB7</accession>
<dbReference type="HOGENOM" id="CLU_082499_5_0_1"/>
<dbReference type="Proteomes" id="UP000054538">
    <property type="component" value="Unassembled WGS sequence"/>
</dbReference>
<gene>
    <name evidence="3" type="ORF">PAXRUDRAFT_159611</name>
    <name evidence="2" type="ORF">PAXRUDRAFT_161923</name>
</gene>
<dbReference type="OrthoDB" id="2690769at2759"/>
<reference evidence="2 4" key="1">
    <citation type="submission" date="2014-04" db="EMBL/GenBank/DDBJ databases">
        <authorList>
            <consortium name="DOE Joint Genome Institute"/>
            <person name="Kuo A."/>
            <person name="Kohler A."/>
            <person name="Jargeat P."/>
            <person name="Nagy L.G."/>
            <person name="Floudas D."/>
            <person name="Copeland A."/>
            <person name="Barry K.W."/>
            <person name="Cichocki N."/>
            <person name="Veneault-Fourrey C."/>
            <person name="LaButti K."/>
            <person name="Lindquist E.A."/>
            <person name="Lipzen A."/>
            <person name="Lundell T."/>
            <person name="Morin E."/>
            <person name="Murat C."/>
            <person name="Sun H."/>
            <person name="Tunlid A."/>
            <person name="Henrissat B."/>
            <person name="Grigoriev I.V."/>
            <person name="Hibbett D.S."/>
            <person name="Martin F."/>
            <person name="Nordberg H.P."/>
            <person name="Cantor M.N."/>
            <person name="Hua S.X."/>
        </authorList>
    </citation>
    <scope>NUCLEOTIDE SEQUENCE [LARGE SCALE GENOMIC DNA]</scope>
    <source>
        <strain evidence="2 4">Ve08.2h10</strain>
    </source>
</reference>
<dbReference type="InterPro" id="IPR024752">
    <property type="entry name" value="Myb/SANT-like_dom"/>
</dbReference>